<reference evidence="1 2" key="1">
    <citation type="submission" date="2011-11" db="EMBL/GenBank/DDBJ databases">
        <title>The Noncontiguous Finished genome of Desulfosporosinus youngiae DSM 17734.</title>
        <authorList>
            <consortium name="US DOE Joint Genome Institute (JGI-PGF)"/>
            <person name="Lucas S."/>
            <person name="Han J."/>
            <person name="Lapidus A."/>
            <person name="Cheng J.-F."/>
            <person name="Goodwin L."/>
            <person name="Pitluck S."/>
            <person name="Peters L."/>
            <person name="Ovchinnikova G."/>
            <person name="Lu M."/>
            <person name="Land M.L."/>
            <person name="Hauser L."/>
            <person name="Pester M."/>
            <person name="Spring S."/>
            <person name="Ollivier B."/>
            <person name="Rattei T."/>
            <person name="Klenk H.-P."/>
            <person name="Wagner M."/>
            <person name="Loy A."/>
            <person name="Woyke T.J."/>
        </authorList>
    </citation>
    <scope>NUCLEOTIDE SEQUENCE [LARGE SCALE GENOMIC DNA]</scope>
    <source>
        <strain evidence="1 2">DSM 17734</strain>
    </source>
</reference>
<accession>H5Y3N7</accession>
<dbReference type="EMBL" id="CM001441">
    <property type="protein sequence ID" value="EHQ89281.1"/>
    <property type="molecule type" value="Genomic_DNA"/>
</dbReference>
<dbReference type="Proteomes" id="UP000005104">
    <property type="component" value="Chromosome"/>
</dbReference>
<name>H5Y3N7_9FIRM</name>
<dbReference type="AlphaFoldDB" id="H5Y3N7"/>
<organism evidence="1 2">
    <name type="scientific">Desulfosporosinus youngiae DSM 17734</name>
    <dbReference type="NCBI Taxonomy" id="768710"/>
    <lineage>
        <taxon>Bacteria</taxon>
        <taxon>Bacillati</taxon>
        <taxon>Bacillota</taxon>
        <taxon>Clostridia</taxon>
        <taxon>Eubacteriales</taxon>
        <taxon>Desulfitobacteriaceae</taxon>
        <taxon>Desulfosporosinus</taxon>
    </lineage>
</organism>
<dbReference type="STRING" id="768710.DesyoDRAFT_2196"/>
<proteinExistence type="predicted"/>
<keyword evidence="2" id="KW-1185">Reference proteome</keyword>
<dbReference type="HOGENOM" id="CLU_2972104_0_0_9"/>
<gene>
    <name evidence="1" type="ORF">DesyoDRAFT_2196</name>
</gene>
<evidence type="ECO:0000313" key="2">
    <source>
        <dbReference type="Proteomes" id="UP000005104"/>
    </source>
</evidence>
<sequence>MRRLFVILSESIKLTLLYFPSIRATNGFASFVSMRLRLGEAGFSLYLGLSVEDFPIIC</sequence>
<protein>
    <submittedName>
        <fullName evidence="1">Uncharacterized protein</fullName>
    </submittedName>
</protein>
<evidence type="ECO:0000313" key="1">
    <source>
        <dbReference type="EMBL" id="EHQ89281.1"/>
    </source>
</evidence>